<evidence type="ECO:0000256" key="2">
    <source>
        <dbReference type="ARBA" id="ARBA00005582"/>
    </source>
</evidence>
<dbReference type="OrthoDB" id="9786032at2"/>
<evidence type="ECO:0000256" key="9">
    <source>
        <dbReference type="ARBA" id="ARBA00023204"/>
    </source>
</evidence>
<keyword evidence="7" id="KW-0378">Hydrolase</keyword>
<dbReference type="GO" id="GO:0044715">
    <property type="term" value="F:8-oxo-dGDP phosphatase activity"/>
    <property type="evidence" value="ECO:0007669"/>
    <property type="project" value="TreeGrafter"/>
</dbReference>
<evidence type="ECO:0000256" key="1">
    <source>
        <dbReference type="ARBA" id="ARBA00001946"/>
    </source>
</evidence>
<dbReference type="SUPFAM" id="SSF55811">
    <property type="entry name" value="Nudix"/>
    <property type="match status" value="1"/>
</dbReference>
<comment type="cofactor">
    <cofactor evidence="1">
        <name>Mg(2+)</name>
        <dbReference type="ChEBI" id="CHEBI:18420"/>
    </cofactor>
</comment>
<dbReference type="PROSITE" id="PS51462">
    <property type="entry name" value="NUDIX"/>
    <property type="match status" value="1"/>
</dbReference>
<dbReference type="PANTHER" id="PTHR47707">
    <property type="entry name" value="8-OXO-DGTP DIPHOSPHATASE"/>
    <property type="match status" value="1"/>
</dbReference>
<comment type="similarity">
    <text evidence="2">Belongs to the Nudix hydrolase family.</text>
</comment>
<keyword evidence="8" id="KW-0460">Magnesium</keyword>
<evidence type="ECO:0000256" key="8">
    <source>
        <dbReference type="ARBA" id="ARBA00022842"/>
    </source>
</evidence>
<name>A0A172Q6K3_9STRE</name>
<dbReference type="GO" id="GO:0006260">
    <property type="term" value="P:DNA replication"/>
    <property type="evidence" value="ECO:0007669"/>
    <property type="project" value="UniProtKB-KW"/>
</dbReference>
<evidence type="ECO:0000256" key="3">
    <source>
        <dbReference type="ARBA" id="ARBA00022457"/>
    </source>
</evidence>
<evidence type="ECO:0000313" key="14">
    <source>
        <dbReference type="Proteomes" id="UP000077317"/>
    </source>
</evidence>
<evidence type="ECO:0000256" key="5">
    <source>
        <dbReference type="ARBA" id="ARBA00022723"/>
    </source>
</evidence>
<dbReference type="Proteomes" id="UP000077317">
    <property type="component" value="Chromosome"/>
</dbReference>
<keyword evidence="6" id="KW-0227">DNA damage</keyword>
<keyword evidence="9" id="KW-0234">DNA repair</keyword>
<dbReference type="GO" id="GO:0035539">
    <property type="term" value="F:8-oxo-7,8-dihydrodeoxyguanosine triphosphate pyrophosphatase activity"/>
    <property type="evidence" value="ECO:0007669"/>
    <property type="project" value="UniProtKB-EC"/>
</dbReference>
<reference evidence="13 14" key="1">
    <citation type="journal article" date="2016" name="Int. J. Syst. Evol. Microbiol.">
        <title>Streptococcuspantholopis sp. nov., isolated from faeces of the Tibetan antelope (Pantholops hodgsonii).</title>
        <authorList>
            <person name="Bai X."/>
            <person name="Xiong Y."/>
            <person name="Lu S."/>
            <person name="Jin D."/>
            <person name="Lai X."/>
            <person name="Yang J."/>
            <person name="Niu L."/>
            <person name="Hu S."/>
            <person name="Meng X."/>
            <person name="Pu J."/>
            <person name="Ye C."/>
            <person name="Xu J."/>
        </authorList>
    </citation>
    <scope>NUCLEOTIDE SEQUENCE [LARGE SCALE GENOMIC DNA]</scope>
    <source>
        <strain evidence="13 14">TA 26</strain>
    </source>
</reference>
<evidence type="ECO:0000256" key="4">
    <source>
        <dbReference type="ARBA" id="ARBA00022705"/>
    </source>
</evidence>
<evidence type="ECO:0000259" key="12">
    <source>
        <dbReference type="PROSITE" id="PS51462"/>
    </source>
</evidence>
<keyword evidence="3" id="KW-0515">Mutator protein</keyword>
<sequence>MEKWDAYLENGQKTSITLTRGHGIPKGLFHLVAEVLVQHSDGDILFMQRSFSKGQYAGYFEATAGGSVLQGETSEDAVIRELAEETGIQSAKPRFLERKVLSDAASLIDRYYLQTTWDKKSIVLQTDETVNFIWLPLEDLDSFIAAHPILPRQLETIRKVQRGEI</sequence>
<dbReference type="CDD" id="cd04693">
    <property type="entry name" value="NUDIX_Hydrolase"/>
    <property type="match status" value="1"/>
</dbReference>
<keyword evidence="4" id="KW-0235">DNA replication</keyword>
<dbReference type="EC" id="3.6.1.55" evidence="11"/>
<keyword evidence="5" id="KW-0479">Metal-binding</keyword>
<feature type="domain" description="Nudix hydrolase" evidence="12">
    <location>
        <begin position="28"/>
        <end position="157"/>
    </location>
</feature>
<dbReference type="InterPro" id="IPR015797">
    <property type="entry name" value="NUDIX_hydrolase-like_dom_sf"/>
</dbReference>
<evidence type="ECO:0000256" key="10">
    <source>
        <dbReference type="ARBA" id="ARBA00035861"/>
    </source>
</evidence>
<protein>
    <recommendedName>
        <fullName evidence="11">8-oxo-dGTP diphosphatase</fullName>
        <ecNumber evidence="11">3.6.1.55</ecNumber>
    </recommendedName>
</protein>
<accession>A0A172Q6K3</accession>
<dbReference type="AlphaFoldDB" id="A0A172Q6K3"/>
<dbReference type="Gene3D" id="3.90.79.10">
    <property type="entry name" value="Nucleoside Triphosphate Pyrophosphohydrolase"/>
    <property type="match status" value="1"/>
</dbReference>
<dbReference type="STRING" id="1811193.A0O21_03170"/>
<dbReference type="Pfam" id="PF00293">
    <property type="entry name" value="NUDIX"/>
    <property type="match status" value="1"/>
</dbReference>
<gene>
    <name evidence="13" type="ORF">A0O21_03170</name>
</gene>
<keyword evidence="14" id="KW-1185">Reference proteome</keyword>
<dbReference type="InterPro" id="IPR000086">
    <property type="entry name" value="NUDIX_hydrolase_dom"/>
</dbReference>
<dbReference type="KEGG" id="spat:A0O21_03170"/>
<dbReference type="GO" id="GO:0046872">
    <property type="term" value="F:metal ion binding"/>
    <property type="evidence" value="ECO:0007669"/>
    <property type="project" value="UniProtKB-KW"/>
</dbReference>
<evidence type="ECO:0000256" key="11">
    <source>
        <dbReference type="ARBA" id="ARBA00038905"/>
    </source>
</evidence>
<dbReference type="GO" id="GO:0006281">
    <property type="term" value="P:DNA repair"/>
    <property type="evidence" value="ECO:0007669"/>
    <property type="project" value="UniProtKB-KW"/>
</dbReference>
<dbReference type="GO" id="GO:0044716">
    <property type="term" value="F:8-oxo-GDP phosphatase activity"/>
    <property type="evidence" value="ECO:0007669"/>
    <property type="project" value="TreeGrafter"/>
</dbReference>
<dbReference type="InterPro" id="IPR020084">
    <property type="entry name" value="NUDIX_hydrolase_CS"/>
</dbReference>
<comment type="catalytic activity">
    <reaction evidence="10">
        <text>8-oxo-dGTP + H2O = 8-oxo-dGMP + diphosphate + H(+)</text>
        <dbReference type="Rhea" id="RHEA:31575"/>
        <dbReference type="ChEBI" id="CHEBI:15377"/>
        <dbReference type="ChEBI" id="CHEBI:15378"/>
        <dbReference type="ChEBI" id="CHEBI:33019"/>
        <dbReference type="ChEBI" id="CHEBI:63224"/>
        <dbReference type="ChEBI" id="CHEBI:77896"/>
        <dbReference type="EC" id="3.6.1.55"/>
    </reaction>
</comment>
<evidence type="ECO:0000313" key="13">
    <source>
        <dbReference type="EMBL" id="AND79094.1"/>
    </source>
</evidence>
<evidence type="ECO:0000256" key="7">
    <source>
        <dbReference type="ARBA" id="ARBA00022801"/>
    </source>
</evidence>
<dbReference type="PANTHER" id="PTHR47707:SF1">
    <property type="entry name" value="NUDIX HYDROLASE FAMILY PROTEIN"/>
    <property type="match status" value="1"/>
</dbReference>
<reference evidence="14" key="2">
    <citation type="submission" date="2016-03" db="EMBL/GenBank/DDBJ databases">
        <title>Streptococcus antelopensis sp. nov., isolated from the feces of the Tibetan antelope (Pantholops hodgsonii) in Hoh Xil National Nature Reserve, Qinghai, China.</title>
        <authorList>
            <person name="Bai X."/>
        </authorList>
    </citation>
    <scope>NUCLEOTIDE SEQUENCE [LARGE SCALE GENOMIC DNA]</scope>
    <source>
        <strain evidence="14">TA 26</strain>
    </source>
</reference>
<dbReference type="GO" id="GO:0008413">
    <property type="term" value="F:8-oxo-7,8-dihydroguanosine triphosphate pyrophosphatase activity"/>
    <property type="evidence" value="ECO:0007669"/>
    <property type="project" value="TreeGrafter"/>
</dbReference>
<evidence type="ECO:0000256" key="6">
    <source>
        <dbReference type="ARBA" id="ARBA00022763"/>
    </source>
</evidence>
<dbReference type="InterPro" id="IPR047127">
    <property type="entry name" value="MutT-like"/>
</dbReference>
<organism evidence="13 14">
    <name type="scientific">Streptococcus pantholopis</name>
    <dbReference type="NCBI Taxonomy" id="1811193"/>
    <lineage>
        <taxon>Bacteria</taxon>
        <taxon>Bacillati</taxon>
        <taxon>Bacillota</taxon>
        <taxon>Bacilli</taxon>
        <taxon>Lactobacillales</taxon>
        <taxon>Streptococcaceae</taxon>
        <taxon>Streptococcus</taxon>
    </lineage>
</organism>
<dbReference type="EMBL" id="CP014699">
    <property type="protein sequence ID" value="AND79094.1"/>
    <property type="molecule type" value="Genomic_DNA"/>
</dbReference>
<proteinExistence type="inferred from homology"/>
<dbReference type="PROSITE" id="PS00893">
    <property type="entry name" value="NUDIX_BOX"/>
    <property type="match status" value="1"/>
</dbReference>
<dbReference type="RefSeq" id="WP_067061127.1">
    <property type="nucleotide sequence ID" value="NZ_CP014699.1"/>
</dbReference>